<dbReference type="RefSeq" id="WP_047817404.1">
    <property type="nucleotide sequence ID" value="NZ_LECT01000054.1"/>
</dbReference>
<sequence length="1017" mass="110978">MSKWTEPVASFSASLVLLLLLAILGCDRQDSSTKVSPLPSRSAEPAESSSAKTPPQTGTDSANNAAPSLLHAQRLLASGNPSGALTELRSLLQSQPDQLEVIALTAQTERSLGNLDVALELLDESAERLPQHRPTLLANAAAWLAESGDYNAAIDRHKQLLESAPSNVNSLRSIAALQNEQGNRFEANEHLRRLVQHSPMTTVELLCLLAPDQQIHDSQQSRAKPSQKALAMAREKLDDNQFQQAMDVLENAPGFATDEPALLALRARILAEMGRTEEASSAFAEAPDECQRFPDHWMAIGTWYQANREWTSASQAFQRAVELEPLHESALRRLSTALRGLNSDPAASRVEERAQLAKDLAELATSTVTRRGNVGRACQILAQQVTSVGLPYESLAWQFNAIAYTNPQQARVDQHLAALSQLKQTINSADSLLAQRVGLPPATPPQTDWKSLVRSREPTVPASDTPLQQTPNDEPSMQPHFANVASQTGLIFQYRNANPPVEKHFLLHQPLGSGLACFDFDLDGNTDIYAAQGDGNATEPGRSANYLARHLGSSFADATASAHVDDRGYSMAVTAGDFNQDGFADLVIGNMGRNRLLINQGDGTFGSAEVDQTWDQGIYTTGLAIADVSGDHLPDIVEINYVDDERIFDSIQFDSSGNPIRLPGPMQFTAAADRVFLSSPSGSLEGHALRELCPTTSEAHRGMGLVVGDFDADGSNEIFVTNDQTQNQLWDRDATSNVTFHDTAVLSGVANGITGRPLASMGIAAGDFDGNHTLDFHVTNFDDELSNLYLQQADHLYTDAVFSSGLEEHSRTMLGFGTQAIDFENDGDQDLVVGNGDIEDRRPQKQHFRMPTQLLINHNHRWMATQPADVSGYFANQHLARSVARLDWNQDGLVDLLVGDLMEPLALLENQTKTNNDWLQLQLIGTNSERDAIGATVQVQLNDSSIDHAIVTGDGYMCRNEAVVCIGIPANQRLHRIEVNWPSGEKQAFNKVDLNRRGLIIEGQPNIHWVNFAPRSP</sequence>
<name>A0A0J1B4G8_RHOIS</name>
<dbReference type="SUPFAM" id="SSF69318">
    <property type="entry name" value="Integrin alpha N-terminal domain"/>
    <property type="match status" value="1"/>
</dbReference>
<dbReference type="Gene3D" id="1.25.40.10">
    <property type="entry name" value="Tetratricopeptide repeat domain"/>
    <property type="match status" value="2"/>
</dbReference>
<accession>A0A0J1B4G8</accession>
<feature type="region of interest" description="Disordered" evidence="3">
    <location>
        <begin position="30"/>
        <end position="64"/>
    </location>
</feature>
<dbReference type="STRING" id="595434.RISK_006654"/>
<dbReference type="PROSITE" id="PS51257">
    <property type="entry name" value="PROKAR_LIPOPROTEIN"/>
    <property type="match status" value="1"/>
</dbReference>
<feature type="region of interest" description="Disordered" evidence="3">
    <location>
        <begin position="439"/>
        <end position="474"/>
    </location>
</feature>
<dbReference type="InterPro" id="IPR027039">
    <property type="entry name" value="Crtac1"/>
</dbReference>
<keyword evidence="6" id="KW-1185">Reference proteome</keyword>
<organism evidence="5 6">
    <name type="scientific">Rhodopirellula islandica</name>
    <dbReference type="NCBI Taxonomy" id="595434"/>
    <lineage>
        <taxon>Bacteria</taxon>
        <taxon>Pseudomonadati</taxon>
        <taxon>Planctomycetota</taxon>
        <taxon>Planctomycetia</taxon>
        <taxon>Pirellulales</taxon>
        <taxon>Pirellulaceae</taxon>
        <taxon>Rhodopirellula</taxon>
    </lineage>
</organism>
<dbReference type="Pfam" id="PF07593">
    <property type="entry name" value="UnbV_ASPIC"/>
    <property type="match status" value="1"/>
</dbReference>
<dbReference type="PROSITE" id="PS50005">
    <property type="entry name" value="TPR"/>
    <property type="match status" value="1"/>
</dbReference>
<dbReference type="InterPro" id="IPR011519">
    <property type="entry name" value="UnbV_ASPIC"/>
</dbReference>
<feature type="compositionally biased region" description="Polar residues" evidence="3">
    <location>
        <begin position="465"/>
        <end position="474"/>
    </location>
</feature>
<protein>
    <recommendedName>
        <fullName evidence="4">ASPIC/UnbV domain-containing protein</fullName>
    </recommendedName>
</protein>
<evidence type="ECO:0000313" key="5">
    <source>
        <dbReference type="EMBL" id="KLU01498.1"/>
    </source>
</evidence>
<evidence type="ECO:0000256" key="2">
    <source>
        <dbReference type="PROSITE-ProRule" id="PRU00339"/>
    </source>
</evidence>
<dbReference type="AlphaFoldDB" id="A0A0J1B4G8"/>
<evidence type="ECO:0000256" key="1">
    <source>
        <dbReference type="ARBA" id="ARBA00022729"/>
    </source>
</evidence>
<keyword evidence="2" id="KW-0802">TPR repeat</keyword>
<dbReference type="InterPro" id="IPR028994">
    <property type="entry name" value="Integrin_alpha_N"/>
</dbReference>
<dbReference type="PANTHER" id="PTHR16026">
    <property type="entry name" value="CARTILAGE ACIDIC PROTEIN 1"/>
    <property type="match status" value="1"/>
</dbReference>
<dbReference type="InterPro" id="IPR013517">
    <property type="entry name" value="FG-GAP"/>
</dbReference>
<dbReference type="PATRIC" id="fig|595434.4.peg.6332"/>
<reference evidence="5" key="1">
    <citation type="submission" date="2015-05" db="EMBL/GenBank/DDBJ databases">
        <title>Permanent draft genome of Rhodopirellula islandicus K833.</title>
        <authorList>
            <person name="Kizina J."/>
            <person name="Richter M."/>
            <person name="Glockner F.O."/>
            <person name="Harder J."/>
        </authorList>
    </citation>
    <scope>NUCLEOTIDE SEQUENCE [LARGE SCALE GENOMIC DNA]</scope>
    <source>
        <strain evidence="5">K833</strain>
    </source>
</reference>
<dbReference type="Proteomes" id="UP000036367">
    <property type="component" value="Unassembled WGS sequence"/>
</dbReference>
<dbReference type="PANTHER" id="PTHR16026:SF0">
    <property type="entry name" value="CARTILAGE ACIDIC PROTEIN 1"/>
    <property type="match status" value="1"/>
</dbReference>
<dbReference type="InterPro" id="IPR019734">
    <property type="entry name" value="TPR_rpt"/>
</dbReference>
<dbReference type="InterPro" id="IPR011990">
    <property type="entry name" value="TPR-like_helical_dom_sf"/>
</dbReference>
<feature type="domain" description="ASPIC/UnbV" evidence="4">
    <location>
        <begin position="932"/>
        <end position="997"/>
    </location>
</feature>
<feature type="compositionally biased region" description="Low complexity" evidence="3">
    <location>
        <begin position="36"/>
        <end position="51"/>
    </location>
</feature>
<dbReference type="SUPFAM" id="SSF48452">
    <property type="entry name" value="TPR-like"/>
    <property type="match status" value="1"/>
</dbReference>
<evidence type="ECO:0000259" key="4">
    <source>
        <dbReference type="Pfam" id="PF07593"/>
    </source>
</evidence>
<keyword evidence="1" id="KW-0732">Signal</keyword>
<gene>
    <name evidence="5" type="ORF">RISK_006654</name>
</gene>
<evidence type="ECO:0000256" key="3">
    <source>
        <dbReference type="SAM" id="MobiDB-lite"/>
    </source>
</evidence>
<dbReference type="Gene3D" id="2.130.10.130">
    <property type="entry name" value="Integrin alpha, N-terminal"/>
    <property type="match status" value="2"/>
</dbReference>
<feature type="compositionally biased region" description="Polar residues" evidence="3">
    <location>
        <begin position="52"/>
        <end position="64"/>
    </location>
</feature>
<evidence type="ECO:0000313" key="6">
    <source>
        <dbReference type="Proteomes" id="UP000036367"/>
    </source>
</evidence>
<feature type="repeat" description="TPR" evidence="2">
    <location>
        <begin position="294"/>
        <end position="327"/>
    </location>
</feature>
<comment type="caution">
    <text evidence="5">The sequence shown here is derived from an EMBL/GenBank/DDBJ whole genome shotgun (WGS) entry which is preliminary data.</text>
</comment>
<proteinExistence type="predicted"/>
<dbReference type="EMBL" id="LECT01000054">
    <property type="protein sequence ID" value="KLU01498.1"/>
    <property type="molecule type" value="Genomic_DNA"/>
</dbReference>
<dbReference type="Pfam" id="PF13517">
    <property type="entry name" value="FG-GAP_3"/>
    <property type="match status" value="2"/>
</dbReference>
<dbReference type="OrthoDB" id="5287961at2"/>